<evidence type="ECO:0000313" key="2">
    <source>
        <dbReference type="Ensembl" id="ENSCPGP00000026529.1"/>
    </source>
</evidence>
<name>A0A8C3KNM9_9CHAR</name>
<accession>A0A8C3KNM9</accession>
<organism evidence="2 3">
    <name type="scientific">Calidris pygmaea</name>
    <name type="common">Spoon-billed sandpiper</name>
    <dbReference type="NCBI Taxonomy" id="425635"/>
    <lineage>
        <taxon>Eukaryota</taxon>
        <taxon>Metazoa</taxon>
        <taxon>Chordata</taxon>
        <taxon>Craniata</taxon>
        <taxon>Vertebrata</taxon>
        <taxon>Euteleostomi</taxon>
        <taxon>Archelosauria</taxon>
        <taxon>Archosauria</taxon>
        <taxon>Dinosauria</taxon>
        <taxon>Saurischia</taxon>
        <taxon>Theropoda</taxon>
        <taxon>Coelurosauria</taxon>
        <taxon>Aves</taxon>
        <taxon>Neognathae</taxon>
        <taxon>Neoaves</taxon>
        <taxon>Charadriiformes</taxon>
        <taxon>Scolopacidae</taxon>
        <taxon>Calidris</taxon>
    </lineage>
</organism>
<feature type="compositionally biased region" description="Polar residues" evidence="1">
    <location>
        <begin position="32"/>
        <end position="59"/>
    </location>
</feature>
<keyword evidence="3" id="KW-1185">Reference proteome</keyword>
<protein>
    <submittedName>
        <fullName evidence="2">Uncharacterized protein</fullName>
    </submittedName>
</protein>
<sequence length="110" mass="11504">TANLSLNRSTVISLKTFPPISYTHPPPEEDSGLTTSSTLFPMLSANSSPHSAGWKTQQSCREDCPAGGGGWPGQPRNVSLCFGYRPRDTSPSPLPRSDASICGGGGQAGR</sequence>
<reference evidence="2" key="2">
    <citation type="submission" date="2025-09" db="UniProtKB">
        <authorList>
            <consortium name="Ensembl"/>
        </authorList>
    </citation>
    <scope>IDENTIFICATION</scope>
</reference>
<reference evidence="2" key="1">
    <citation type="submission" date="2025-08" db="UniProtKB">
        <authorList>
            <consortium name="Ensembl"/>
        </authorList>
    </citation>
    <scope>IDENTIFICATION</scope>
</reference>
<dbReference type="AlphaFoldDB" id="A0A8C3KNM9"/>
<evidence type="ECO:0000256" key="1">
    <source>
        <dbReference type="SAM" id="MobiDB-lite"/>
    </source>
</evidence>
<evidence type="ECO:0000313" key="3">
    <source>
        <dbReference type="Proteomes" id="UP000694419"/>
    </source>
</evidence>
<feature type="region of interest" description="Disordered" evidence="1">
    <location>
        <begin position="17"/>
        <end position="110"/>
    </location>
</feature>
<dbReference type="Proteomes" id="UP000694419">
    <property type="component" value="Unplaced"/>
</dbReference>
<dbReference type="Ensembl" id="ENSCPGT00000028979.1">
    <property type="protein sequence ID" value="ENSCPGP00000026529.1"/>
    <property type="gene ID" value="ENSCPGG00000018286.1"/>
</dbReference>
<proteinExistence type="predicted"/>